<dbReference type="GO" id="GO:0003942">
    <property type="term" value="F:N-acetyl-gamma-glutamyl-phosphate reductase activity"/>
    <property type="evidence" value="ECO:0007669"/>
    <property type="project" value="UniProtKB-UniRule"/>
</dbReference>
<dbReference type="GO" id="GO:0006526">
    <property type="term" value="P:L-arginine biosynthetic process"/>
    <property type="evidence" value="ECO:0007669"/>
    <property type="project" value="UniProtKB-UniRule"/>
</dbReference>
<evidence type="ECO:0000256" key="1">
    <source>
        <dbReference type="ARBA" id="ARBA00004862"/>
    </source>
</evidence>
<evidence type="ECO:0000256" key="4">
    <source>
        <dbReference type="ARBA" id="ARBA00022857"/>
    </source>
</evidence>
<protein>
    <recommendedName>
        <fullName evidence="7">N-acetyl-gamma-glutamyl-phosphate reductase</fullName>
        <shortName evidence="7">AGPR</shortName>
        <ecNumber evidence="7">1.2.1.38</ecNumber>
    </recommendedName>
    <alternativeName>
        <fullName evidence="7">N-acetyl-glutamate semialdehyde dehydrogenase</fullName>
        <shortName evidence="7">NAGSA dehydrogenase</shortName>
    </alternativeName>
</protein>
<keyword evidence="11" id="KW-1185">Reference proteome</keyword>
<keyword evidence="7" id="KW-0963">Cytoplasm</keyword>
<evidence type="ECO:0000313" key="11">
    <source>
        <dbReference type="Proteomes" id="UP000032534"/>
    </source>
</evidence>
<dbReference type="PROSITE" id="PS01224">
    <property type="entry name" value="ARGC"/>
    <property type="match status" value="1"/>
</dbReference>
<keyword evidence="3 7" id="KW-0028">Amino-acid biosynthesis</keyword>
<evidence type="ECO:0000313" key="10">
    <source>
        <dbReference type="EMBL" id="KJD44817.1"/>
    </source>
</evidence>
<gene>
    <name evidence="7 10" type="primary">argC</name>
    <name evidence="10" type="ORF">QD47_15160</name>
</gene>
<dbReference type="PATRIC" id="fig|159743.3.peg.3373"/>
<dbReference type="AlphaFoldDB" id="A0A0D7X471"/>
<keyword evidence="2 7" id="KW-0055">Arginine biosynthesis</keyword>
<evidence type="ECO:0000256" key="8">
    <source>
        <dbReference type="PROSITE-ProRule" id="PRU10010"/>
    </source>
</evidence>
<comment type="pathway">
    <text evidence="1 7">Amino-acid biosynthesis; L-arginine biosynthesis; N(2)-acetyl-L-ornithine from L-glutamate: step 3/4.</text>
</comment>
<name>A0A0D7X471_9BACL</name>
<evidence type="ECO:0000256" key="7">
    <source>
        <dbReference type="HAMAP-Rule" id="MF_00150"/>
    </source>
</evidence>
<dbReference type="OrthoDB" id="9801289at2"/>
<dbReference type="CDD" id="cd23934">
    <property type="entry name" value="AGPR_1_C"/>
    <property type="match status" value="1"/>
</dbReference>
<dbReference type="NCBIfam" id="TIGR01850">
    <property type="entry name" value="argC"/>
    <property type="match status" value="1"/>
</dbReference>
<dbReference type="Pfam" id="PF01118">
    <property type="entry name" value="Semialdhyde_dh"/>
    <property type="match status" value="1"/>
</dbReference>
<feature type="domain" description="Semialdehyde dehydrogenase NAD-binding" evidence="9">
    <location>
        <begin position="6"/>
        <end position="145"/>
    </location>
</feature>
<dbReference type="UniPathway" id="UPA00068">
    <property type="reaction ID" value="UER00108"/>
</dbReference>
<comment type="caution">
    <text evidence="10">The sequence shown here is derived from an EMBL/GenBank/DDBJ whole genome shotgun (WGS) entry which is preliminary data.</text>
</comment>
<accession>A0A0D7X471</accession>
<comment type="similarity">
    <text evidence="7">Belongs to the NAGSA dehydrogenase family. Type 1 subfamily.</text>
</comment>
<evidence type="ECO:0000259" key="9">
    <source>
        <dbReference type="SMART" id="SM00859"/>
    </source>
</evidence>
<dbReference type="SUPFAM" id="SSF55347">
    <property type="entry name" value="Glyceraldehyde-3-phosphate dehydrogenase-like, C-terminal domain"/>
    <property type="match status" value="1"/>
</dbReference>
<dbReference type="GO" id="GO:0051287">
    <property type="term" value="F:NAD binding"/>
    <property type="evidence" value="ECO:0007669"/>
    <property type="project" value="InterPro"/>
</dbReference>
<dbReference type="PANTHER" id="PTHR32338">
    <property type="entry name" value="N-ACETYL-GAMMA-GLUTAMYL-PHOSPHATE REDUCTASE, CHLOROPLASTIC-RELATED-RELATED"/>
    <property type="match status" value="1"/>
</dbReference>
<dbReference type="EC" id="1.2.1.38" evidence="7"/>
<comment type="catalytic activity">
    <reaction evidence="6 7">
        <text>N-acetyl-L-glutamate 5-semialdehyde + phosphate + NADP(+) = N-acetyl-L-glutamyl 5-phosphate + NADPH + H(+)</text>
        <dbReference type="Rhea" id="RHEA:21588"/>
        <dbReference type="ChEBI" id="CHEBI:15378"/>
        <dbReference type="ChEBI" id="CHEBI:29123"/>
        <dbReference type="ChEBI" id="CHEBI:43474"/>
        <dbReference type="ChEBI" id="CHEBI:57783"/>
        <dbReference type="ChEBI" id="CHEBI:57936"/>
        <dbReference type="ChEBI" id="CHEBI:58349"/>
        <dbReference type="EC" id="1.2.1.38"/>
    </reaction>
</comment>
<dbReference type="HAMAP" id="MF_00150">
    <property type="entry name" value="ArgC_type1"/>
    <property type="match status" value="1"/>
</dbReference>
<dbReference type="Pfam" id="PF22698">
    <property type="entry name" value="Semialdhyde_dhC_1"/>
    <property type="match status" value="1"/>
</dbReference>
<dbReference type="SMART" id="SM00859">
    <property type="entry name" value="Semialdhyde_dh"/>
    <property type="match status" value="1"/>
</dbReference>
<dbReference type="RefSeq" id="WP_044646930.1">
    <property type="nucleotide sequence ID" value="NZ_JTHP01000029.1"/>
</dbReference>
<reference evidence="10 11" key="1">
    <citation type="submission" date="2014-11" db="EMBL/GenBank/DDBJ databases">
        <title>Draft Genome Sequences of Paenibacillus polymyxa NRRL B-30509 and Paenibacillus terrae NRRL B-30644, Strains from a Poultry Environment that Produce Tridecaptin A and Paenicidins.</title>
        <authorList>
            <person name="van Belkum M.J."/>
            <person name="Lohans C.T."/>
            <person name="Vederas J.C."/>
        </authorList>
    </citation>
    <scope>NUCLEOTIDE SEQUENCE [LARGE SCALE GENOMIC DNA]</scope>
    <source>
        <strain evidence="10 11">NRRL B-30644</strain>
    </source>
</reference>
<dbReference type="Gene3D" id="3.30.360.10">
    <property type="entry name" value="Dihydrodipicolinate Reductase, domain 2"/>
    <property type="match status" value="1"/>
</dbReference>
<comment type="subcellular location">
    <subcellularLocation>
        <location evidence="7">Cytoplasm</location>
    </subcellularLocation>
</comment>
<keyword evidence="4 7" id="KW-0521">NADP</keyword>
<dbReference type="InterPro" id="IPR058924">
    <property type="entry name" value="AGPR_dimerisation_dom"/>
</dbReference>
<dbReference type="InterPro" id="IPR050085">
    <property type="entry name" value="AGPR"/>
</dbReference>
<comment type="function">
    <text evidence="7">Catalyzes the NADPH-dependent reduction of N-acetyl-5-glutamyl phosphate to yield N-acetyl-L-glutamate 5-semialdehyde.</text>
</comment>
<dbReference type="GO" id="GO:0005737">
    <property type="term" value="C:cytoplasm"/>
    <property type="evidence" value="ECO:0007669"/>
    <property type="project" value="UniProtKB-SubCell"/>
</dbReference>
<dbReference type="Proteomes" id="UP000032534">
    <property type="component" value="Unassembled WGS sequence"/>
</dbReference>
<dbReference type="InterPro" id="IPR036291">
    <property type="entry name" value="NAD(P)-bd_dom_sf"/>
</dbReference>
<proteinExistence type="inferred from homology"/>
<feature type="active site" evidence="7 8">
    <location>
        <position position="153"/>
    </location>
</feature>
<dbReference type="PANTHER" id="PTHR32338:SF10">
    <property type="entry name" value="N-ACETYL-GAMMA-GLUTAMYL-PHOSPHATE REDUCTASE, CHLOROPLASTIC-RELATED"/>
    <property type="match status" value="1"/>
</dbReference>
<dbReference type="SUPFAM" id="SSF51735">
    <property type="entry name" value="NAD(P)-binding Rossmann-fold domains"/>
    <property type="match status" value="1"/>
</dbReference>
<dbReference type="GO" id="GO:0070401">
    <property type="term" value="F:NADP+ binding"/>
    <property type="evidence" value="ECO:0007669"/>
    <property type="project" value="InterPro"/>
</dbReference>
<evidence type="ECO:0000256" key="2">
    <source>
        <dbReference type="ARBA" id="ARBA00022571"/>
    </source>
</evidence>
<dbReference type="FunFam" id="3.30.360.10:FF:000014">
    <property type="entry name" value="N-acetyl-gamma-glutamyl-phosphate reductase"/>
    <property type="match status" value="1"/>
</dbReference>
<dbReference type="Gene3D" id="3.40.50.720">
    <property type="entry name" value="NAD(P)-binding Rossmann-like Domain"/>
    <property type="match status" value="1"/>
</dbReference>
<dbReference type="InterPro" id="IPR000534">
    <property type="entry name" value="Semialdehyde_DH_NAD-bd"/>
</dbReference>
<evidence type="ECO:0000256" key="3">
    <source>
        <dbReference type="ARBA" id="ARBA00022605"/>
    </source>
</evidence>
<dbReference type="InterPro" id="IPR000706">
    <property type="entry name" value="AGPR_type-1"/>
</dbReference>
<keyword evidence="5 7" id="KW-0560">Oxidoreductase</keyword>
<dbReference type="EMBL" id="JTHP01000029">
    <property type="protein sequence ID" value="KJD44817.1"/>
    <property type="molecule type" value="Genomic_DNA"/>
</dbReference>
<dbReference type="CDD" id="cd17895">
    <property type="entry name" value="AGPR_1_N"/>
    <property type="match status" value="1"/>
</dbReference>
<evidence type="ECO:0000256" key="5">
    <source>
        <dbReference type="ARBA" id="ARBA00023002"/>
    </source>
</evidence>
<organism evidence="10 11">
    <name type="scientific">Paenibacillus terrae</name>
    <dbReference type="NCBI Taxonomy" id="159743"/>
    <lineage>
        <taxon>Bacteria</taxon>
        <taxon>Bacillati</taxon>
        <taxon>Bacillota</taxon>
        <taxon>Bacilli</taxon>
        <taxon>Bacillales</taxon>
        <taxon>Paenibacillaceae</taxon>
        <taxon>Paenibacillus</taxon>
    </lineage>
</organism>
<sequence length="349" mass="37821">MSSKLKVAIVGSTGYGGVELIRFLVHHPQVEIVSVISSSSAGVPISDGFPHLTDIVVQDLDGVDVQEIAAKADLVFTATPSGVSTKLVPQLLDAGLKVIDLSGDFRLRSGETYEAWYKKPAASPEYLKQAVYGLSEVYAEKLAGVSFISNPGCYPTATLLGIIPALKADWIDHRTLIVDAKSGVSGSGRGTSLTSHYAEMNENFKAYKINKHQHIPEIEQVLGDIAGEDVTITFTTQLVPMTRGIMSTIYVTLKGEYTDQDLIGLYRDYYKDHPFVRVRGEGVWPATKEVFGSNYCDIGFAADARTGRLTIISVIDNVVKGAAGQAIQNLNLMMGWEENLGLGFIPVYP</sequence>
<evidence type="ECO:0000256" key="6">
    <source>
        <dbReference type="ARBA" id="ARBA00050557"/>
    </source>
</evidence>
<dbReference type="InterPro" id="IPR023013">
    <property type="entry name" value="AGPR_AS"/>
</dbReference>